<dbReference type="RefSeq" id="WP_084089858.1">
    <property type="nucleotide sequence ID" value="NZ_FWXD01000005.1"/>
</dbReference>
<reference evidence="6 7" key="1">
    <citation type="submission" date="2017-04" db="EMBL/GenBank/DDBJ databases">
        <authorList>
            <person name="Afonso C.L."/>
            <person name="Miller P.J."/>
            <person name="Scott M.A."/>
            <person name="Spackman E."/>
            <person name="Goraichik I."/>
            <person name="Dimitrov K.M."/>
            <person name="Suarez D.L."/>
            <person name="Swayne D.E."/>
        </authorList>
    </citation>
    <scope>NUCLEOTIDE SEQUENCE [LARGE SCALE GENOMIC DNA]</scope>
    <source>
        <strain evidence="6 7">DSM 23236</strain>
    </source>
</reference>
<dbReference type="PANTHER" id="PTHR47506">
    <property type="entry name" value="TRANSCRIPTIONAL REGULATORY PROTEIN"/>
    <property type="match status" value="1"/>
</dbReference>
<dbReference type="SUPFAM" id="SSF48498">
    <property type="entry name" value="Tetracyclin repressor-like, C-terminal domain"/>
    <property type="match status" value="1"/>
</dbReference>
<dbReference type="PROSITE" id="PS50977">
    <property type="entry name" value="HTH_TETR_2"/>
    <property type="match status" value="1"/>
</dbReference>
<evidence type="ECO:0000256" key="2">
    <source>
        <dbReference type="ARBA" id="ARBA00023125"/>
    </source>
</evidence>
<evidence type="ECO:0000256" key="1">
    <source>
        <dbReference type="ARBA" id="ARBA00023015"/>
    </source>
</evidence>
<dbReference type="Gene3D" id="1.10.357.10">
    <property type="entry name" value="Tetracycline Repressor, domain 2"/>
    <property type="match status" value="1"/>
</dbReference>
<protein>
    <submittedName>
        <fullName evidence="6">Transcriptional regulator, TetR family</fullName>
    </submittedName>
</protein>
<organism evidence="6 7">
    <name type="scientific">Andreprevotia lacus DSM 23236</name>
    <dbReference type="NCBI Taxonomy" id="1121001"/>
    <lineage>
        <taxon>Bacteria</taxon>
        <taxon>Pseudomonadati</taxon>
        <taxon>Pseudomonadota</taxon>
        <taxon>Betaproteobacteria</taxon>
        <taxon>Neisseriales</taxon>
        <taxon>Chitinibacteraceae</taxon>
        <taxon>Andreprevotia</taxon>
    </lineage>
</organism>
<gene>
    <name evidence="6" type="ORF">SAMN02745857_01199</name>
</gene>
<dbReference type="STRING" id="1121001.SAMN02745857_01199"/>
<feature type="domain" description="HTH tetR-type" evidence="5">
    <location>
        <begin position="8"/>
        <end position="68"/>
    </location>
</feature>
<evidence type="ECO:0000313" key="7">
    <source>
        <dbReference type="Proteomes" id="UP000192761"/>
    </source>
</evidence>
<dbReference type="GO" id="GO:0003677">
    <property type="term" value="F:DNA binding"/>
    <property type="evidence" value="ECO:0007669"/>
    <property type="project" value="UniProtKB-UniRule"/>
</dbReference>
<sequence length="194" mass="21361">MRLAPDSATTREQIIAAADTLFYQHGFEHASFTDIAAAVGISRGNFYYHFKTKDDILAAVIASRLVRTQALLAGWAADNDAPAVRIRCFINLLIANREPIMRYGCPVGTLCAELAKLGHLAHADASKLYTLFRDWLACQFHAAGRGAEADTLAMHLLMRSQGVAALAQSFHDEDFIRREVAAMHAWLDVQLAMS</sequence>
<dbReference type="InterPro" id="IPR009057">
    <property type="entry name" value="Homeodomain-like_sf"/>
</dbReference>
<accession>A0A1W1XCG9</accession>
<evidence type="ECO:0000259" key="5">
    <source>
        <dbReference type="PROSITE" id="PS50977"/>
    </source>
</evidence>
<dbReference type="EMBL" id="FWXD01000005">
    <property type="protein sequence ID" value="SMC21388.1"/>
    <property type="molecule type" value="Genomic_DNA"/>
</dbReference>
<dbReference type="InterPro" id="IPR036271">
    <property type="entry name" value="Tet_transcr_reg_TetR-rel_C_sf"/>
</dbReference>
<keyword evidence="7" id="KW-1185">Reference proteome</keyword>
<dbReference type="PRINTS" id="PR00455">
    <property type="entry name" value="HTHTETR"/>
</dbReference>
<name>A0A1W1XCG9_9NEIS</name>
<dbReference type="AlphaFoldDB" id="A0A1W1XCG9"/>
<proteinExistence type="predicted"/>
<dbReference type="Pfam" id="PF00440">
    <property type="entry name" value="TetR_N"/>
    <property type="match status" value="1"/>
</dbReference>
<evidence type="ECO:0000256" key="3">
    <source>
        <dbReference type="ARBA" id="ARBA00023163"/>
    </source>
</evidence>
<keyword evidence="1" id="KW-0805">Transcription regulation</keyword>
<evidence type="ECO:0000313" key="6">
    <source>
        <dbReference type="EMBL" id="SMC21388.1"/>
    </source>
</evidence>
<feature type="DNA-binding region" description="H-T-H motif" evidence="4">
    <location>
        <begin position="31"/>
        <end position="50"/>
    </location>
</feature>
<keyword evidence="2 4" id="KW-0238">DNA-binding</keyword>
<dbReference type="InterPro" id="IPR001647">
    <property type="entry name" value="HTH_TetR"/>
</dbReference>
<dbReference type="OrthoDB" id="5293556at2"/>
<dbReference type="SUPFAM" id="SSF46689">
    <property type="entry name" value="Homeodomain-like"/>
    <property type="match status" value="1"/>
</dbReference>
<dbReference type="Proteomes" id="UP000192761">
    <property type="component" value="Unassembled WGS sequence"/>
</dbReference>
<evidence type="ECO:0000256" key="4">
    <source>
        <dbReference type="PROSITE-ProRule" id="PRU00335"/>
    </source>
</evidence>
<dbReference type="PANTHER" id="PTHR47506:SF1">
    <property type="entry name" value="HTH-TYPE TRANSCRIPTIONAL REGULATOR YJDC"/>
    <property type="match status" value="1"/>
</dbReference>
<keyword evidence="3" id="KW-0804">Transcription</keyword>